<feature type="compositionally biased region" description="Acidic residues" evidence="1">
    <location>
        <begin position="13"/>
        <end position="26"/>
    </location>
</feature>
<evidence type="ECO:0000313" key="2">
    <source>
        <dbReference type="EMBL" id="KAL3668974.1"/>
    </source>
</evidence>
<reference evidence="2 3" key="1">
    <citation type="submission" date="2024-09" db="EMBL/GenBank/DDBJ databases">
        <title>Genome sequencing and assembly of Phytophthora oleae, isolate VK10A, causative agent of rot of olive drupes.</title>
        <authorList>
            <person name="Conti Taguali S."/>
            <person name="Riolo M."/>
            <person name="La Spada F."/>
            <person name="Cacciola S.O."/>
            <person name="Dionisio G."/>
        </authorList>
    </citation>
    <scope>NUCLEOTIDE SEQUENCE [LARGE SCALE GENOMIC DNA]</scope>
    <source>
        <strain evidence="2 3">VK10A</strain>
    </source>
</reference>
<gene>
    <name evidence="2" type="ORF">V7S43_006262</name>
</gene>
<dbReference type="Proteomes" id="UP001632037">
    <property type="component" value="Unassembled WGS sequence"/>
</dbReference>
<feature type="region of interest" description="Disordered" evidence="1">
    <location>
        <begin position="1"/>
        <end position="85"/>
    </location>
</feature>
<dbReference type="AlphaFoldDB" id="A0ABD3FVG8"/>
<organism evidence="2 3">
    <name type="scientific">Phytophthora oleae</name>
    <dbReference type="NCBI Taxonomy" id="2107226"/>
    <lineage>
        <taxon>Eukaryota</taxon>
        <taxon>Sar</taxon>
        <taxon>Stramenopiles</taxon>
        <taxon>Oomycota</taxon>
        <taxon>Peronosporomycetes</taxon>
        <taxon>Peronosporales</taxon>
        <taxon>Peronosporaceae</taxon>
        <taxon>Phytophthora</taxon>
    </lineage>
</organism>
<accession>A0ABD3FVG8</accession>
<proteinExistence type="predicted"/>
<feature type="compositionally biased region" description="Acidic residues" evidence="1">
    <location>
        <begin position="67"/>
        <end position="76"/>
    </location>
</feature>
<name>A0ABD3FVG8_9STRA</name>
<keyword evidence="3" id="KW-1185">Reference proteome</keyword>
<comment type="caution">
    <text evidence="2">The sequence shown here is derived from an EMBL/GenBank/DDBJ whole genome shotgun (WGS) entry which is preliminary data.</text>
</comment>
<dbReference type="EMBL" id="JBIMZQ010000010">
    <property type="protein sequence ID" value="KAL3668974.1"/>
    <property type="molecule type" value="Genomic_DNA"/>
</dbReference>
<sequence>MTLATSLLLVEEGSGEESSGDDDGSEYEEKTGSSPPSHVPHTRSRGDVSPLSVSGEAHYARSLEPSIEAEETEELSNQDASGSDK</sequence>
<evidence type="ECO:0000256" key="1">
    <source>
        <dbReference type="SAM" id="MobiDB-lite"/>
    </source>
</evidence>
<protein>
    <submittedName>
        <fullName evidence="2">Uncharacterized protein</fullName>
    </submittedName>
</protein>
<evidence type="ECO:0000313" key="3">
    <source>
        <dbReference type="Proteomes" id="UP001632037"/>
    </source>
</evidence>